<dbReference type="Proteomes" id="UP001220225">
    <property type="component" value="Unassembled WGS sequence"/>
</dbReference>
<keyword evidence="1" id="KW-0812">Transmembrane</keyword>
<protein>
    <submittedName>
        <fullName evidence="2">Uncharacterized protein</fullName>
    </submittedName>
</protein>
<keyword evidence="1" id="KW-0472">Membrane</keyword>
<accession>A0ABT5LPB6</accession>
<keyword evidence="1" id="KW-1133">Transmembrane helix</keyword>
<dbReference type="EMBL" id="JAQRFN010000002">
    <property type="protein sequence ID" value="MDC9595653.1"/>
    <property type="molecule type" value="Genomic_DNA"/>
</dbReference>
<organism evidence="2 3">
    <name type="scientific">Xenorhabdus anantnagensis</name>
    <dbReference type="NCBI Taxonomy" id="3025875"/>
    <lineage>
        <taxon>Bacteria</taxon>
        <taxon>Pseudomonadati</taxon>
        <taxon>Pseudomonadota</taxon>
        <taxon>Gammaproteobacteria</taxon>
        <taxon>Enterobacterales</taxon>
        <taxon>Morganellaceae</taxon>
        <taxon>Xenorhabdus</taxon>
    </lineage>
</organism>
<reference evidence="2 3" key="1">
    <citation type="submission" date="2023-02" db="EMBL/GenBank/DDBJ databases">
        <title>Entomopathogenic bacteria.</title>
        <authorList>
            <person name="Machado R.A."/>
        </authorList>
    </citation>
    <scope>NUCLEOTIDE SEQUENCE [LARGE SCALE GENOMIC DNA]</scope>
    <source>
        <strain evidence="2 3">XENO-2</strain>
    </source>
</reference>
<evidence type="ECO:0000256" key="1">
    <source>
        <dbReference type="SAM" id="Phobius"/>
    </source>
</evidence>
<feature type="transmembrane region" description="Helical" evidence="1">
    <location>
        <begin position="172"/>
        <end position="190"/>
    </location>
</feature>
<evidence type="ECO:0000313" key="2">
    <source>
        <dbReference type="EMBL" id="MDC9595653.1"/>
    </source>
</evidence>
<dbReference type="RefSeq" id="WP_273574151.1">
    <property type="nucleotide sequence ID" value="NZ_JAQRFN010000002.1"/>
</dbReference>
<proteinExistence type="predicted"/>
<gene>
    <name evidence="2" type="ORF">PSI14_01890</name>
</gene>
<comment type="caution">
    <text evidence="2">The sequence shown here is derived from an EMBL/GenBank/DDBJ whole genome shotgun (WGS) entry which is preliminary data.</text>
</comment>
<keyword evidence="3" id="KW-1185">Reference proteome</keyword>
<name>A0ABT5LPB6_9GAMM</name>
<sequence length="397" mass="44207">MKMYTFYSLTSQSNFDQNDPLKASKKTLYIRLTYLNTVIGGMIAARSFSEHLGKAAAIAELLAQKINRPAIGVLLGTASRNLTLNSDYVKIIAKRAVVATGLLSGGLSYYDAYHAYSIGNQMESYSHAAIGTGTLIMTAAFWQSTAATGGAITATAGAGAAAGGTGVAAGPIFWGALALAAIGYLGVLLFSKDEFENLLNNCFWGRGNKYAFWDTRRPNDIAEQFSKTNKMDNDTKKAFLVERQEFLNLFNRPVLKKEKTKKGKITYSFLLPNFRLGESELVYNISKSSYGEEGKNHPGYYFTLMGYKKAKERFESLMEDVLSNIFDKNKKSGSENPIDENGTLTLSLEIEEDHVKYLNLSWYYMPTEDTISPLRYKWGEEPIWENAIYGYNDEKSF</sequence>
<evidence type="ECO:0000313" key="3">
    <source>
        <dbReference type="Proteomes" id="UP001220225"/>
    </source>
</evidence>